<feature type="domain" description="DUF6534" evidence="2">
    <location>
        <begin position="182"/>
        <end position="266"/>
    </location>
</feature>
<dbReference type="PANTHER" id="PTHR40465">
    <property type="entry name" value="CHROMOSOME 1, WHOLE GENOME SHOTGUN SEQUENCE"/>
    <property type="match status" value="1"/>
</dbReference>
<feature type="transmembrane region" description="Helical" evidence="1">
    <location>
        <begin position="61"/>
        <end position="79"/>
    </location>
</feature>
<keyword evidence="1" id="KW-0472">Membrane</keyword>
<reference evidence="3" key="1">
    <citation type="journal article" date="2018" name="Genome Biol. Evol.">
        <title>Genomics and development of Lentinus tigrinus, a white-rot wood-decaying mushroom with dimorphic fruiting bodies.</title>
        <authorList>
            <person name="Wu B."/>
            <person name="Xu Z."/>
            <person name="Knudson A."/>
            <person name="Carlson A."/>
            <person name="Chen N."/>
            <person name="Kovaka S."/>
            <person name="LaButti K."/>
            <person name="Lipzen A."/>
            <person name="Pennachio C."/>
            <person name="Riley R."/>
            <person name="Schakwitz W."/>
            <person name="Umezawa K."/>
            <person name="Ohm R.A."/>
            <person name="Grigoriev I.V."/>
            <person name="Nagy L.G."/>
            <person name="Gibbons J."/>
            <person name="Hibbett D."/>
        </authorList>
    </citation>
    <scope>NUCLEOTIDE SEQUENCE [LARGE SCALE GENOMIC DNA]</scope>
    <source>
        <strain evidence="3">ALCF2SS1-6</strain>
    </source>
</reference>
<protein>
    <recommendedName>
        <fullName evidence="2">DUF6534 domain-containing protein</fullName>
    </recommendedName>
</protein>
<dbReference type="InterPro" id="IPR045339">
    <property type="entry name" value="DUF6534"/>
</dbReference>
<evidence type="ECO:0000313" key="4">
    <source>
        <dbReference type="Proteomes" id="UP000313359"/>
    </source>
</evidence>
<organism evidence="3 4">
    <name type="scientific">Lentinus tigrinus ALCF2SS1-6</name>
    <dbReference type="NCBI Taxonomy" id="1328759"/>
    <lineage>
        <taxon>Eukaryota</taxon>
        <taxon>Fungi</taxon>
        <taxon>Dikarya</taxon>
        <taxon>Basidiomycota</taxon>
        <taxon>Agaricomycotina</taxon>
        <taxon>Agaricomycetes</taxon>
        <taxon>Polyporales</taxon>
        <taxon>Polyporaceae</taxon>
        <taxon>Lentinus</taxon>
    </lineage>
</organism>
<feature type="transmembrane region" description="Helical" evidence="1">
    <location>
        <begin position="30"/>
        <end position="49"/>
    </location>
</feature>
<feature type="transmembrane region" description="Helical" evidence="1">
    <location>
        <begin position="213"/>
        <end position="236"/>
    </location>
</feature>
<keyword evidence="1" id="KW-0812">Transmembrane</keyword>
<dbReference type="AlphaFoldDB" id="A0A5C2SIA8"/>
<dbReference type="EMBL" id="ML122256">
    <property type="protein sequence ID" value="RPD63320.1"/>
    <property type="molecule type" value="Genomic_DNA"/>
</dbReference>
<feature type="transmembrane region" description="Helical" evidence="1">
    <location>
        <begin position="135"/>
        <end position="159"/>
    </location>
</feature>
<proteinExistence type="predicted"/>
<keyword evidence="4" id="KW-1185">Reference proteome</keyword>
<gene>
    <name evidence="3" type="ORF">L227DRAFT_608584</name>
</gene>
<feature type="transmembrane region" description="Helical" evidence="1">
    <location>
        <begin position="171"/>
        <end position="197"/>
    </location>
</feature>
<dbReference type="STRING" id="1328759.A0A5C2SIA8"/>
<accession>A0A5C2SIA8</accession>
<evidence type="ECO:0000259" key="2">
    <source>
        <dbReference type="Pfam" id="PF20152"/>
    </source>
</evidence>
<feature type="transmembrane region" description="Helical" evidence="1">
    <location>
        <begin position="99"/>
        <end position="123"/>
    </location>
</feature>
<feature type="transmembrane region" description="Helical" evidence="1">
    <location>
        <begin position="242"/>
        <end position="263"/>
    </location>
</feature>
<name>A0A5C2SIA8_9APHY</name>
<dbReference type="OrthoDB" id="2753107at2759"/>
<dbReference type="PANTHER" id="PTHR40465:SF1">
    <property type="entry name" value="DUF6534 DOMAIN-CONTAINING PROTEIN"/>
    <property type="match status" value="1"/>
</dbReference>
<sequence>MDSPVGANGTTPVPSVAEMSSIFSQTEGPILVASFISSLLYGLLLHQAYRYLRLYTSDLPFIRVLVPIVVLVETLYTSPDNPSYHTFVSNYASPEAFLHNVWSGNLLPIVGICAASVTHIFFIRRVWMIGGPNRVLSVLASVFHVAGTGFGIAVTVRGFLLNSPAAFTTKIWIIGLTFAFNVSADISISGALLCVIYQGRSYRNRNMSIFDKVAVYIVNTGIPVLALDLATLIVAVSPHSNVSYGAIQLINARMYAITLFSVLNSRTLTSGKDVRIVDGGPFHSIARAGRFATVQQWNIPEEIDTKPTHITINVQTETGDDMSGLDSAKESML</sequence>
<evidence type="ECO:0000256" key="1">
    <source>
        <dbReference type="SAM" id="Phobius"/>
    </source>
</evidence>
<keyword evidence="1" id="KW-1133">Transmembrane helix</keyword>
<dbReference type="Pfam" id="PF20152">
    <property type="entry name" value="DUF6534"/>
    <property type="match status" value="1"/>
</dbReference>
<evidence type="ECO:0000313" key="3">
    <source>
        <dbReference type="EMBL" id="RPD63320.1"/>
    </source>
</evidence>
<dbReference type="Proteomes" id="UP000313359">
    <property type="component" value="Unassembled WGS sequence"/>
</dbReference>